<keyword evidence="1" id="KW-1133">Transmembrane helix</keyword>
<comment type="caution">
    <text evidence="2">The sequence shown here is derived from an EMBL/GenBank/DDBJ whole genome shotgun (WGS) entry which is preliminary data.</text>
</comment>
<organism evidence="2 3">
    <name type="scientific">Georgenia halophila</name>
    <dbReference type="NCBI Taxonomy" id="620889"/>
    <lineage>
        <taxon>Bacteria</taxon>
        <taxon>Bacillati</taxon>
        <taxon>Actinomycetota</taxon>
        <taxon>Actinomycetes</taxon>
        <taxon>Micrococcales</taxon>
        <taxon>Bogoriellaceae</taxon>
        <taxon>Georgenia</taxon>
    </lineage>
</organism>
<sequence length="346" mass="37710">MTTTDRTVLGRLADLDPSRVEGGTSPEEAETTLQWVLAHDRTEQPQATEVRFGRRKILVGVAAAAALAVLGSVTLPSVLGESAVPPAAAIPMLEYSQPDGAEAATNLQQLAEQLRDSSPAETGRYFFEHRRYVGYSMHEVEVSEGYWEVDRLEPREDDSYSWFDTTDFSGGRLYVHDGEARGSVIPAGEAYGGHIEVPATPQALYDLVMRNNDQHQRYPGHYLIDAYNLQANLLGHEDRATFLEAIALADGVSSYGQVTDRKGRDGVAFGASRFGENEEGQSVEIETIMILHPTTGKVLETDTIYPNDLPGAPAVVEEYDLVVESRYTDTLPPCGNETCPGATTNG</sequence>
<evidence type="ECO:0000313" key="2">
    <source>
        <dbReference type="EMBL" id="GAA4424980.1"/>
    </source>
</evidence>
<gene>
    <name evidence="2" type="ORF">GCM10023169_22180</name>
</gene>
<accession>A0ABP8L8P7</accession>
<dbReference type="EMBL" id="BAABGN010000009">
    <property type="protein sequence ID" value="GAA4424980.1"/>
    <property type="molecule type" value="Genomic_DNA"/>
</dbReference>
<name>A0ABP8L8P7_9MICO</name>
<dbReference type="Proteomes" id="UP001500622">
    <property type="component" value="Unassembled WGS sequence"/>
</dbReference>
<proteinExistence type="predicted"/>
<evidence type="ECO:0000256" key="1">
    <source>
        <dbReference type="SAM" id="Phobius"/>
    </source>
</evidence>
<feature type="transmembrane region" description="Helical" evidence="1">
    <location>
        <begin position="57"/>
        <end position="79"/>
    </location>
</feature>
<evidence type="ECO:0000313" key="3">
    <source>
        <dbReference type="Proteomes" id="UP001500622"/>
    </source>
</evidence>
<protein>
    <submittedName>
        <fullName evidence="2">Uncharacterized protein</fullName>
    </submittedName>
</protein>
<dbReference type="RefSeq" id="WP_345216325.1">
    <property type="nucleotide sequence ID" value="NZ_BAABGN010000009.1"/>
</dbReference>
<dbReference type="PROSITE" id="PS51318">
    <property type="entry name" value="TAT"/>
    <property type="match status" value="1"/>
</dbReference>
<dbReference type="InterPro" id="IPR006311">
    <property type="entry name" value="TAT_signal"/>
</dbReference>
<keyword evidence="1" id="KW-0472">Membrane</keyword>
<keyword evidence="3" id="KW-1185">Reference proteome</keyword>
<keyword evidence="1" id="KW-0812">Transmembrane</keyword>
<reference evidence="3" key="1">
    <citation type="journal article" date="2019" name="Int. J. Syst. Evol. Microbiol.">
        <title>The Global Catalogue of Microorganisms (GCM) 10K type strain sequencing project: providing services to taxonomists for standard genome sequencing and annotation.</title>
        <authorList>
            <consortium name="The Broad Institute Genomics Platform"/>
            <consortium name="The Broad Institute Genome Sequencing Center for Infectious Disease"/>
            <person name="Wu L."/>
            <person name="Ma J."/>
        </authorList>
    </citation>
    <scope>NUCLEOTIDE SEQUENCE [LARGE SCALE GENOMIC DNA]</scope>
    <source>
        <strain evidence="3">JCM 17810</strain>
    </source>
</reference>